<dbReference type="OrthoDB" id="7625707at2"/>
<reference evidence="2" key="1">
    <citation type="submission" date="2017-05" db="EMBL/GenBank/DDBJ databases">
        <authorList>
            <person name="Rodrigo-Torres L."/>
            <person name="Arahal R. D."/>
            <person name="Lucena T."/>
        </authorList>
    </citation>
    <scope>NUCLEOTIDE SEQUENCE [LARGE SCALE GENOMIC DNA]</scope>
    <source>
        <strain evidence="2">CECT 8621</strain>
    </source>
</reference>
<dbReference type="Pfam" id="PF09898">
    <property type="entry name" value="DUF2125"/>
    <property type="match status" value="1"/>
</dbReference>
<keyword evidence="2" id="KW-1185">Reference proteome</keyword>
<dbReference type="Proteomes" id="UP000202922">
    <property type="component" value="Unassembled WGS sequence"/>
</dbReference>
<accession>A0A238JMG8</accession>
<evidence type="ECO:0000313" key="2">
    <source>
        <dbReference type="Proteomes" id="UP000202922"/>
    </source>
</evidence>
<evidence type="ECO:0000313" key="1">
    <source>
        <dbReference type="EMBL" id="SMX31623.1"/>
    </source>
</evidence>
<proteinExistence type="predicted"/>
<name>A0A238JMG8_9RHOB</name>
<gene>
    <name evidence="1" type="ORF">COL8621_00543</name>
</gene>
<dbReference type="EMBL" id="FXYE01000001">
    <property type="protein sequence ID" value="SMX31623.1"/>
    <property type="molecule type" value="Genomic_DNA"/>
</dbReference>
<protein>
    <recommendedName>
        <fullName evidence="3">DUF2125 domain-containing protein</fullName>
    </recommendedName>
</protein>
<dbReference type="RefSeq" id="WP_093965782.1">
    <property type="nucleotide sequence ID" value="NZ_FXYE01000001.1"/>
</dbReference>
<organism evidence="1 2">
    <name type="scientific">Actibacterium lipolyticum</name>
    <dbReference type="NCBI Taxonomy" id="1524263"/>
    <lineage>
        <taxon>Bacteria</taxon>
        <taxon>Pseudomonadati</taxon>
        <taxon>Pseudomonadota</taxon>
        <taxon>Alphaproteobacteria</taxon>
        <taxon>Rhodobacterales</taxon>
        <taxon>Roseobacteraceae</taxon>
        <taxon>Actibacterium</taxon>
    </lineage>
</organism>
<evidence type="ECO:0008006" key="3">
    <source>
        <dbReference type="Google" id="ProtNLM"/>
    </source>
</evidence>
<sequence>MRRLIVLIVAAAALWGGYWFIAARGLETGLRNWLATPQVGWATEYADLNVRGFPNRLDTVIEKPVVTTDSGIAWRAPFFQAMALSYKPNHVILVWPDQQTVETPFGTANITTNDMRGSIVFSASTDLALDHSNFVIDGLRAAISESGEFTAKSALFATRLAPARTNVHEIGLDASDITPPADILAQLGLGRAAPAVIEQLKLDAALGFDRPLDRFALEGTPAQINRIELKHTRVQWGDMALRANGDLDVDRAGNLDGSITLGITNWKQVLTLAVNGGLIPQRQAKQIERGLALLSANRDTLELPLNLRGGVMSLGPIPLGPAPRLRQRQ</sequence>
<dbReference type="AlphaFoldDB" id="A0A238JMG8"/>
<dbReference type="InterPro" id="IPR018666">
    <property type="entry name" value="DUF2125"/>
</dbReference>